<evidence type="ECO:0000313" key="1">
    <source>
        <dbReference type="EMBL" id="CAG6541747.1"/>
    </source>
</evidence>
<dbReference type="EMBL" id="HBUE01225249">
    <property type="protein sequence ID" value="CAG6541747.1"/>
    <property type="molecule type" value="Transcribed_RNA"/>
</dbReference>
<accession>A0A8D8MUT9</accession>
<organism evidence="1">
    <name type="scientific">Culex pipiens</name>
    <name type="common">House mosquito</name>
    <dbReference type="NCBI Taxonomy" id="7175"/>
    <lineage>
        <taxon>Eukaryota</taxon>
        <taxon>Metazoa</taxon>
        <taxon>Ecdysozoa</taxon>
        <taxon>Arthropoda</taxon>
        <taxon>Hexapoda</taxon>
        <taxon>Insecta</taxon>
        <taxon>Pterygota</taxon>
        <taxon>Neoptera</taxon>
        <taxon>Endopterygota</taxon>
        <taxon>Diptera</taxon>
        <taxon>Nematocera</taxon>
        <taxon>Culicoidea</taxon>
        <taxon>Culicidae</taxon>
        <taxon>Culicinae</taxon>
        <taxon>Culicini</taxon>
        <taxon>Culex</taxon>
        <taxon>Culex</taxon>
    </lineage>
</organism>
<dbReference type="AlphaFoldDB" id="A0A8D8MUT9"/>
<name>A0A8D8MUT9_CULPI</name>
<reference evidence="1" key="1">
    <citation type="submission" date="2021-05" db="EMBL/GenBank/DDBJ databases">
        <authorList>
            <person name="Alioto T."/>
            <person name="Alioto T."/>
            <person name="Gomez Garrido J."/>
        </authorList>
    </citation>
    <scope>NUCLEOTIDE SEQUENCE</scope>
</reference>
<dbReference type="EMBL" id="HBUE01331964">
    <property type="protein sequence ID" value="CAG6593820.1"/>
    <property type="molecule type" value="Transcribed_RNA"/>
</dbReference>
<protein>
    <submittedName>
        <fullName evidence="1">(northern house mosquito) hypothetical protein</fullName>
    </submittedName>
</protein>
<sequence>MSSNLTNESFILPLSTTSRVGDAMRVVVEEAPEPEELTTVVWVVVGSEPSKTLSSRLRPWFRFETDSNTTIRFKSNGVSSWVRALVAVAVASSFATEWSESANITLDDCGTFVSSSTHLDSAASHSTIDESSVTDCTGLVGRLMDA</sequence>
<proteinExistence type="predicted"/>